<evidence type="ECO:0000256" key="1">
    <source>
        <dbReference type="SAM" id="Coils"/>
    </source>
</evidence>
<dbReference type="GO" id="GO:0003677">
    <property type="term" value="F:DNA binding"/>
    <property type="evidence" value="ECO:0007669"/>
    <property type="project" value="InterPro"/>
</dbReference>
<dbReference type="InterPro" id="IPR002514">
    <property type="entry name" value="Transposase_8"/>
</dbReference>
<proteinExistence type="predicted"/>
<dbReference type="AlphaFoldDB" id="A0A2H0UI67"/>
<organism evidence="2 3">
    <name type="scientific">Candidatus Kaiserbacteria bacterium CG10_big_fil_rev_8_21_14_0_10_44_10</name>
    <dbReference type="NCBI Taxonomy" id="1974606"/>
    <lineage>
        <taxon>Bacteria</taxon>
        <taxon>Candidatus Kaiseribacteriota</taxon>
    </lineage>
</organism>
<evidence type="ECO:0000313" key="3">
    <source>
        <dbReference type="Proteomes" id="UP000229612"/>
    </source>
</evidence>
<protein>
    <recommendedName>
        <fullName evidence="4">Transposase</fullName>
    </recommendedName>
</protein>
<dbReference type="InterPro" id="IPR009057">
    <property type="entry name" value="Homeodomain-like_sf"/>
</dbReference>
<name>A0A2H0UI67_9BACT</name>
<sequence length="108" mass="12473">MLDTFYASTRCINIYKGVMKMHSNKLKEQVVKEVAEVGNISVVCRKHGLKPSTVHGWLHKSKNKAKISEQKLARELQRKIKDQELEIAVLKSLLKKTYPLWNNEKPLS</sequence>
<comment type="caution">
    <text evidence="2">The sequence shown here is derived from an EMBL/GenBank/DDBJ whole genome shotgun (WGS) entry which is preliminary data.</text>
</comment>
<dbReference type="Pfam" id="PF01527">
    <property type="entry name" value="HTH_Tnp_1"/>
    <property type="match status" value="1"/>
</dbReference>
<dbReference type="EMBL" id="PFBG01000010">
    <property type="protein sequence ID" value="PIR86097.1"/>
    <property type="molecule type" value="Genomic_DNA"/>
</dbReference>
<keyword evidence="1" id="KW-0175">Coiled coil</keyword>
<dbReference type="GO" id="GO:0004803">
    <property type="term" value="F:transposase activity"/>
    <property type="evidence" value="ECO:0007669"/>
    <property type="project" value="InterPro"/>
</dbReference>
<reference evidence="3" key="1">
    <citation type="submission" date="2017-09" db="EMBL/GenBank/DDBJ databases">
        <title>Depth-based differentiation of microbial function through sediment-hosted aquifers and enrichment of novel symbionts in the deep terrestrial subsurface.</title>
        <authorList>
            <person name="Probst A.J."/>
            <person name="Ladd B."/>
            <person name="Jarett J.K."/>
            <person name="Geller-Mcgrath D.E."/>
            <person name="Sieber C.M.K."/>
            <person name="Emerson J.B."/>
            <person name="Anantharaman K."/>
            <person name="Thomas B.C."/>
            <person name="Malmstrom R."/>
            <person name="Stieglmeier M."/>
            <person name="Klingl A."/>
            <person name="Woyke T."/>
            <person name="Ryan C.M."/>
            <person name="Banfield J.F."/>
        </authorList>
    </citation>
    <scope>NUCLEOTIDE SEQUENCE [LARGE SCALE GENOMIC DNA]</scope>
</reference>
<dbReference type="SUPFAM" id="SSF46689">
    <property type="entry name" value="Homeodomain-like"/>
    <property type="match status" value="1"/>
</dbReference>
<evidence type="ECO:0000313" key="2">
    <source>
        <dbReference type="EMBL" id="PIR86097.1"/>
    </source>
</evidence>
<evidence type="ECO:0008006" key="4">
    <source>
        <dbReference type="Google" id="ProtNLM"/>
    </source>
</evidence>
<feature type="coiled-coil region" evidence="1">
    <location>
        <begin position="66"/>
        <end position="93"/>
    </location>
</feature>
<dbReference type="Proteomes" id="UP000229612">
    <property type="component" value="Unassembled WGS sequence"/>
</dbReference>
<gene>
    <name evidence="2" type="ORF">COU14_00840</name>
</gene>
<accession>A0A2H0UI67</accession>
<dbReference type="GO" id="GO:0006313">
    <property type="term" value="P:DNA transposition"/>
    <property type="evidence" value="ECO:0007669"/>
    <property type="project" value="InterPro"/>
</dbReference>